<organism evidence="12 13">
    <name type="scientific">Byssochlamys spectabilis</name>
    <name type="common">Paecilomyces variotii</name>
    <dbReference type="NCBI Taxonomy" id="264951"/>
    <lineage>
        <taxon>Eukaryota</taxon>
        <taxon>Fungi</taxon>
        <taxon>Dikarya</taxon>
        <taxon>Ascomycota</taxon>
        <taxon>Pezizomycotina</taxon>
        <taxon>Eurotiomycetes</taxon>
        <taxon>Eurotiomycetidae</taxon>
        <taxon>Eurotiales</taxon>
        <taxon>Thermoascaceae</taxon>
        <taxon>Paecilomyces</taxon>
    </lineage>
</organism>
<dbReference type="VEuPathDB" id="FungiDB:C8Q69DRAFT_272467"/>
<feature type="domain" description="Vta1/callose synthase N-terminal" evidence="10">
    <location>
        <begin position="14"/>
        <end position="156"/>
    </location>
</feature>
<dbReference type="GO" id="GO:0010008">
    <property type="term" value="C:endosome membrane"/>
    <property type="evidence" value="ECO:0007669"/>
    <property type="project" value="UniProtKB-SubCell"/>
</dbReference>
<dbReference type="InterPro" id="IPR023175">
    <property type="entry name" value="Vta1/CALS_N_sf"/>
</dbReference>
<feature type="compositionally biased region" description="Polar residues" evidence="9">
    <location>
        <begin position="277"/>
        <end position="302"/>
    </location>
</feature>
<evidence type="ECO:0000256" key="1">
    <source>
        <dbReference type="ARBA" id="ARBA00004481"/>
    </source>
</evidence>
<dbReference type="InterPro" id="IPR044538">
    <property type="entry name" value="Vta1-like"/>
</dbReference>
<evidence type="ECO:0000256" key="8">
    <source>
        <dbReference type="ARBA" id="ARBA00023136"/>
    </source>
</evidence>
<keyword evidence="7" id="KW-0653">Protein transport</keyword>
<evidence type="ECO:0000313" key="13">
    <source>
        <dbReference type="Proteomes" id="UP000283841"/>
    </source>
</evidence>
<dbReference type="Pfam" id="PF18097">
    <property type="entry name" value="Vta1_C"/>
    <property type="match status" value="1"/>
</dbReference>
<dbReference type="PANTHER" id="PTHR46009:SF1">
    <property type="entry name" value="VACUOLAR PROTEIN SORTING-ASSOCIATED PROTEIN VTA1 HOMOLOG"/>
    <property type="match status" value="1"/>
</dbReference>
<keyword evidence="5" id="KW-0963">Cytoplasm</keyword>
<keyword evidence="13" id="KW-1185">Reference proteome</keyword>
<feature type="compositionally biased region" description="Pro residues" evidence="9">
    <location>
        <begin position="351"/>
        <end position="361"/>
    </location>
</feature>
<name>A0A443HSS6_BYSSP</name>
<comment type="subcellular location">
    <subcellularLocation>
        <location evidence="2">Cytoplasm</location>
    </subcellularLocation>
    <subcellularLocation>
        <location evidence="1">Endosome membrane</location>
        <topology evidence="1">Peripheral membrane protein</topology>
    </subcellularLocation>
</comment>
<dbReference type="STRING" id="264951.A0A443HSS6"/>
<comment type="caution">
    <text evidence="12">The sequence shown here is derived from an EMBL/GenBank/DDBJ whole genome shotgun (WGS) entry which is preliminary data.</text>
</comment>
<dbReference type="GO" id="GO:0005771">
    <property type="term" value="C:multivesicular body"/>
    <property type="evidence" value="ECO:0007669"/>
    <property type="project" value="TreeGrafter"/>
</dbReference>
<sequence length="417" mass="44737">MAANIPAQLKSADLGRFALRAAQVEKAKPVIAYWCNYWIVEQIIKRKLHTADKECEQYTMDVMDKLEQFKNENVGNDAITDNVAGQAYVEQFAMEVFNRAEAAMRADKVTKQTADTFQAAATFLELCQIWGPLEPEIAAKIKFAKYHAVRIVKAIKAGEDPNLTNPKIEEKEDEQLEPLDPSDPEVKAIEGSGEPSTTRPRQPSVEDVPDDADRTEKQLARQSSLDESLHPSRSSSVPPQPPTSLPHVPSKLSDVDTAQASSTGDAPELPSAPAGFGSSSLSLPDTPATSNLGAAYSGSTDGLESFPPPTAGEQPTTDSLPQPPSAFYRAPTNPFVPPAAPATSFSRTPPAAAPRPTPVPAPAASRASGTPANQTVDDDSIALAQKHARWAVSALSFDDVNTAIKELRNSLRYLGAE</sequence>
<evidence type="ECO:0000259" key="11">
    <source>
        <dbReference type="Pfam" id="PF18097"/>
    </source>
</evidence>
<dbReference type="RefSeq" id="XP_028484508.1">
    <property type="nucleotide sequence ID" value="XM_028626811.1"/>
</dbReference>
<dbReference type="InterPro" id="IPR041212">
    <property type="entry name" value="Vta1_C"/>
</dbReference>
<evidence type="ECO:0000313" key="12">
    <source>
        <dbReference type="EMBL" id="RWQ94863.1"/>
    </source>
</evidence>
<dbReference type="InterPro" id="IPR039431">
    <property type="entry name" value="Vta1/CALS_N"/>
</dbReference>
<proteinExistence type="inferred from homology"/>
<evidence type="ECO:0000256" key="5">
    <source>
        <dbReference type="ARBA" id="ARBA00022490"/>
    </source>
</evidence>
<feature type="region of interest" description="Disordered" evidence="9">
    <location>
        <begin position="160"/>
        <end position="377"/>
    </location>
</feature>
<dbReference type="Proteomes" id="UP000283841">
    <property type="component" value="Unassembled WGS sequence"/>
</dbReference>
<dbReference type="GO" id="GO:0032511">
    <property type="term" value="P:late endosome to vacuole transport via multivesicular body sorting pathway"/>
    <property type="evidence" value="ECO:0007669"/>
    <property type="project" value="InterPro"/>
</dbReference>
<evidence type="ECO:0000256" key="2">
    <source>
        <dbReference type="ARBA" id="ARBA00004496"/>
    </source>
</evidence>
<dbReference type="AlphaFoldDB" id="A0A443HSS6"/>
<gene>
    <name evidence="12" type="ORF">C8Q69DRAFT_272467</name>
</gene>
<feature type="compositionally biased region" description="Acidic residues" evidence="9">
    <location>
        <begin position="171"/>
        <end position="183"/>
    </location>
</feature>
<keyword evidence="6" id="KW-0967">Endosome</keyword>
<reference evidence="12 13" key="1">
    <citation type="journal article" date="2018" name="Front. Microbiol.">
        <title>Genomic and genetic insights into a cosmopolitan fungus, Paecilomyces variotii (Eurotiales).</title>
        <authorList>
            <person name="Urquhart A.S."/>
            <person name="Mondo S.J."/>
            <person name="Makela M.R."/>
            <person name="Hane J.K."/>
            <person name="Wiebenga A."/>
            <person name="He G."/>
            <person name="Mihaltcheva S."/>
            <person name="Pangilinan J."/>
            <person name="Lipzen A."/>
            <person name="Barry K."/>
            <person name="de Vries R.P."/>
            <person name="Grigoriev I.V."/>
            <person name="Idnurm A."/>
        </authorList>
    </citation>
    <scope>NUCLEOTIDE SEQUENCE [LARGE SCALE GENOMIC DNA]</scope>
    <source>
        <strain evidence="12 13">CBS 101075</strain>
    </source>
</reference>
<protein>
    <submittedName>
        <fullName evidence="12">Vta1 like-domain-containing protein</fullName>
    </submittedName>
</protein>
<dbReference type="Pfam" id="PF04652">
    <property type="entry name" value="Vta1"/>
    <property type="match status" value="1"/>
</dbReference>
<feature type="compositionally biased region" description="Low complexity" evidence="9">
    <location>
        <begin position="341"/>
        <end position="350"/>
    </location>
</feature>
<dbReference type="Gene3D" id="1.20.5.420">
    <property type="entry name" value="Immunoglobulin FC, subunit C"/>
    <property type="match status" value="1"/>
</dbReference>
<evidence type="ECO:0000256" key="9">
    <source>
        <dbReference type="SAM" id="MobiDB-lite"/>
    </source>
</evidence>
<evidence type="ECO:0000259" key="10">
    <source>
        <dbReference type="Pfam" id="PF04652"/>
    </source>
</evidence>
<dbReference type="Gene3D" id="1.25.40.270">
    <property type="entry name" value="Vacuolar protein sorting-associated protein vta1"/>
    <property type="match status" value="1"/>
</dbReference>
<evidence type="ECO:0000256" key="4">
    <source>
        <dbReference type="ARBA" id="ARBA00022448"/>
    </source>
</evidence>
<evidence type="ECO:0000256" key="6">
    <source>
        <dbReference type="ARBA" id="ARBA00022753"/>
    </source>
</evidence>
<dbReference type="EMBL" id="RCNU01000006">
    <property type="protein sequence ID" value="RWQ94863.1"/>
    <property type="molecule type" value="Genomic_DNA"/>
</dbReference>
<dbReference type="GO" id="GO:0015031">
    <property type="term" value="P:protein transport"/>
    <property type="evidence" value="ECO:0007669"/>
    <property type="project" value="UniProtKB-KW"/>
</dbReference>
<dbReference type="PANTHER" id="PTHR46009">
    <property type="entry name" value="VACUOLAR PROTEIN SORTING-ASSOCIATED PROTEIN VTA1 HOMOLOG"/>
    <property type="match status" value="1"/>
</dbReference>
<evidence type="ECO:0000256" key="7">
    <source>
        <dbReference type="ARBA" id="ARBA00022927"/>
    </source>
</evidence>
<dbReference type="GeneID" id="39596088"/>
<comment type="similarity">
    <text evidence="3">Belongs to the VTA1 family.</text>
</comment>
<keyword evidence="8" id="KW-0472">Membrane</keyword>
<accession>A0A443HSS6</accession>
<evidence type="ECO:0000256" key="3">
    <source>
        <dbReference type="ARBA" id="ARBA00007895"/>
    </source>
</evidence>
<keyword evidence="4" id="KW-0813">Transport</keyword>
<feature type="domain" description="Vta1 C-terminal" evidence="11">
    <location>
        <begin position="379"/>
        <end position="415"/>
    </location>
</feature>